<evidence type="ECO:0000313" key="3">
    <source>
        <dbReference type="EMBL" id="KAL2463491.1"/>
    </source>
</evidence>
<proteinExistence type="predicted"/>
<protein>
    <recommendedName>
        <fullName evidence="5">Transmembrane protein</fullName>
    </recommendedName>
</protein>
<keyword evidence="4" id="KW-1185">Reference proteome</keyword>
<dbReference type="PANTHER" id="PTHR35719:SF2">
    <property type="entry name" value="ABC TRANSMEMBRANE TYPE-1 DOMAIN-CONTAINING PROTEIN"/>
    <property type="match status" value="1"/>
</dbReference>
<dbReference type="Proteomes" id="UP001604277">
    <property type="component" value="Unassembled WGS sequence"/>
</dbReference>
<feature type="transmembrane region" description="Helical" evidence="2">
    <location>
        <begin position="112"/>
        <end position="129"/>
    </location>
</feature>
<organism evidence="3 4">
    <name type="scientific">Forsythia ovata</name>
    <dbReference type="NCBI Taxonomy" id="205694"/>
    <lineage>
        <taxon>Eukaryota</taxon>
        <taxon>Viridiplantae</taxon>
        <taxon>Streptophyta</taxon>
        <taxon>Embryophyta</taxon>
        <taxon>Tracheophyta</taxon>
        <taxon>Spermatophyta</taxon>
        <taxon>Magnoliopsida</taxon>
        <taxon>eudicotyledons</taxon>
        <taxon>Gunneridae</taxon>
        <taxon>Pentapetalae</taxon>
        <taxon>asterids</taxon>
        <taxon>lamiids</taxon>
        <taxon>Lamiales</taxon>
        <taxon>Oleaceae</taxon>
        <taxon>Forsythieae</taxon>
        <taxon>Forsythia</taxon>
    </lineage>
</organism>
<reference evidence="4" key="1">
    <citation type="submission" date="2024-07" db="EMBL/GenBank/DDBJ databases">
        <title>Two chromosome-level genome assemblies of Korean endemic species Abeliophyllum distichum and Forsythia ovata (Oleaceae).</title>
        <authorList>
            <person name="Jang H."/>
        </authorList>
    </citation>
    <scope>NUCLEOTIDE SEQUENCE [LARGE SCALE GENOMIC DNA]</scope>
</reference>
<sequence>MLAQMNTSNGISLHFSSHTIFPSPPPPPPIAFPCPASIPNAHHHKILIQSPFSPRIVCRSRRWDSNAESFRNFNFEYNSNYDDDENDGFDDEMEQWTEVLEDYVDSIWIIKVFRSFGWMLPFILIPLLLATGFKAFLMALALPVGQSTLSFAFQRLWDRGKNKPKRKTKIKKRRSRLRTSRNVKLDEEWRGSQGTINKRTGYQSWVPRNDVSDKNSDKDAYSFGGWDDLDRREESNIGSSRRWGQRASRSPGMFTEKGKSSRRAIQSDLPLLLRLLVAVFPFLGSILTKML</sequence>
<dbReference type="EMBL" id="JBFOLJ010000019">
    <property type="protein sequence ID" value="KAL2463491.1"/>
    <property type="molecule type" value="Genomic_DNA"/>
</dbReference>
<dbReference type="PANTHER" id="PTHR35719">
    <property type="entry name" value="OS01G0680600 PROTEIN"/>
    <property type="match status" value="1"/>
</dbReference>
<feature type="transmembrane region" description="Helical" evidence="2">
    <location>
        <begin position="271"/>
        <end position="288"/>
    </location>
</feature>
<keyword evidence="2" id="KW-0472">Membrane</keyword>
<name>A0ABD1PHU8_9LAMI</name>
<evidence type="ECO:0000256" key="2">
    <source>
        <dbReference type="SAM" id="Phobius"/>
    </source>
</evidence>
<feature type="transmembrane region" description="Helical" evidence="2">
    <location>
        <begin position="135"/>
        <end position="157"/>
    </location>
</feature>
<evidence type="ECO:0000256" key="1">
    <source>
        <dbReference type="SAM" id="MobiDB-lite"/>
    </source>
</evidence>
<dbReference type="AlphaFoldDB" id="A0ABD1PHU8"/>
<evidence type="ECO:0000313" key="4">
    <source>
        <dbReference type="Proteomes" id="UP001604277"/>
    </source>
</evidence>
<feature type="region of interest" description="Disordered" evidence="1">
    <location>
        <begin position="237"/>
        <end position="261"/>
    </location>
</feature>
<gene>
    <name evidence="3" type="ORF">Fot_53147</name>
</gene>
<keyword evidence="2" id="KW-1133">Transmembrane helix</keyword>
<accession>A0ABD1PHU8</accession>
<evidence type="ECO:0008006" key="5">
    <source>
        <dbReference type="Google" id="ProtNLM"/>
    </source>
</evidence>
<keyword evidence="2" id="KW-0812">Transmembrane</keyword>
<comment type="caution">
    <text evidence="3">The sequence shown here is derived from an EMBL/GenBank/DDBJ whole genome shotgun (WGS) entry which is preliminary data.</text>
</comment>